<organism evidence="2 3">
    <name type="scientific">Absidia repens</name>
    <dbReference type="NCBI Taxonomy" id="90262"/>
    <lineage>
        <taxon>Eukaryota</taxon>
        <taxon>Fungi</taxon>
        <taxon>Fungi incertae sedis</taxon>
        <taxon>Mucoromycota</taxon>
        <taxon>Mucoromycotina</taxon>
        <taxon>Mucoromycetes</taxon>
        <taxon>Mucorales</taxon>
        <taxon>Cunninghamellaceae</taxon>
        <taxon>Absidia</taxon>
    </lineage>
</organism>
<dbReference type="Proteomes" id="UP000193560">
    <property type="component" value="Unassembled WGS sequence"/>
</dbReference>
<protein>
    <submittedName>
        <fullName evidence="2">Uncharacterized protein</fullName>
    </submittedName>
</protein>
<dbReference type="STRING" id="90262.A0A1X2IQ93"/>
<feature type="region of interest" description="Disordered" evidence="1">
    <location>
        <begin position="723"/>
        <end position="773"/>
    </location>
</feature>
<dbReference type="EMBL" id="MCGE01000006">
    <property type="protein sequence ID" value="ORZ20440.1"/>
    <property type="molecule type" value="Genomic_DNA"/>
</dbReference>
<evidence type="ECO:0000313" key="2">
    <source>
        <dbReference type="EMBL" id="ORZ20440.1"/>
    </source>
</evidence>
<sequence length="905" mass="100298">MSDVSHTKFITSSHSDEEDMEVPDLFYRHNEQFVGVYSGILKNKLISTVTTSDLNDIAGEQQLVIEHVLEATFRKKPILIIVTTTSKSTTDNFIKPRIYVFWHRILENNTKLVHFDLPMVGDISAVAMTSQPLVLVQKSTTEILQEKHLRHLLVLGKRDQSVQVALLHDTSNDHRHSRIRGRVTDLKLPALAVGDITAIHVLPQSNFDMRLGYSDPRIFVGTSEGYIQVLRFQALFRKQMVDGLHILHGYTWTDFVMNGNKPITNLMGVRAPGLHTVFIAVGQKAKANGDDNDSAHYSSEMNDDNHENNDITYLYLIEWPGNYHRKILAQLSPTKLSSFTLSSTRIIPTTTNHHITAVFQSTKDKQHFEIDIWTIEDGAVKLLVSDEIFEHDSKNPLEDIWPIKNTSGYVLLNPENASESGTTDIGLPDNDTIASAKHPPFSKATQIIRENELSEQYDTSQLLNNKPGTGDTSNVKPSDSTSVQLHGDDEQPDVIASDQMKIVMEDNDSTVATDDQLKINSSITKVVSVLDQNQTATYIKETMGTISNDVDESTPLIQIGHEERSDNEAVDGDSVQNQGVDGTDASDLLDSDFPDQNYREHQWRNDDTTVPLGDGILASNSETDMADSNNQEILDNDNTSALDFEDQTINSMVYTQQQENESGSSKIGTNGKDMYRESSHVGQGTTTAENILDIRDESENHIGKCSMNQGKQTIAKLNTAIGETTTKTGGSGRENDNRNNQHHHHHHHTGSIITHGGGTISIGNEKQSAVPEEDVTTHEIVAKETVTFNGDNSVPNEIFSREQRLRYIQSTSTIPYVRINDDGTLNNTTQHLCKLEQNDTGLGNNTSVTASSASDLGDIKSSAPSAICQDTISKEPPTTKMIYQAKVKKVTESSLPDGLNMVVTE</sequence>
<feature type="region of interest" description="Disordered" evidence="1">
    <location>
        <begin position="461"/>
        <end position="491"/>
    </location>
</feature>
<name>A0A1X2IQ93_9FUNG</name>
<evidence type="ECO:0000256" key="1">
    <source>
        <dbReference type="SAM" id="MobiDB-lite"/>
    </source>
</evidence>
<evidence type="ECO:0000313" key="3">
    <source>
        <dbReference type="Proteomes" id="UP000193560"/>
    </source>
</evidence>
<proteinExistence type="predicted"/>
<dbReference type="AlphaFoldDB" id="A0A1X2IQ93"/>
<gene>
    <name evidence="2" type="ORF">BCR42DRAFT_207954</name>
</gene>
<reference evidence="2 3" key="1">
    <citation type="submission" date="2016-07" db="EMBL/GenBank/DDBJ databases">
        <title>Pervasive Adenine N6-methylation of Active Genes in Fungi.</title>
        <authorList>
            <consortium name="DOE Joint Genome Institute"/>
            <person name="Mondo S.J."/>
            <person name="Dannebaum R.O."/>
            <person name="Kuo R.C."/>
            <person name="Labutti K."/>
            <person name="Haridas S."/>
            <person name="Kuo A."/>
            <person name="Salamov A."/>
            <person name="Ahrendt S.R."/>
            <person name="Lipzen A."/>
            <person name="Sullivan W."/>
            <person name="Andreopoulos W.B."/>
            <person name="Clum A."/>
            <person name="Lindquist E."/>
            <person name="Daum C."/>
            <person name="Ramamoorthy G.K."/>
            <person name="Gryganskyi A."/>
            <person name="Culley D."/>
            <person name="Magnuson J.K."/>
            <person name="James T.Y."/>
            <person name="O'Malley M.A."/>
            <person name="Stajich J.E."/>
            <person name="Spatafora J.W."/>
            <person name="Visel A."/>
            <person name="Grigoriev I.V."/>
        </authorList>
    </citation>
    <scope>NUCLEOTIDE SEQUENCE [LARGE SCALE GENOMIC DNA]</scope>
    <source>
        <strain evidence="2 3">NRRL 1336</strain>
    </source>
</reference>
<keyword evidence="3" id="KW-1185">Reference proteome</keyword>
<dbReference type="OrthoDB" id="2290735at2759"/>
<accession>A0A1X2IQ93</accession>
<comment type="caution">
    <text evidence="2">The sequence shown here is derived from an EMBL/GenBank/DDBJ whole genome shotgun (WGS) entry which is preliminary data.</text>
</comment>
<feature type="compositionally biased region" description="Basic residues" evidence="1">
    <location>
        <begin position="740"/>
        <end position="749"/>
    </location>
</feature>
<feature type="region of interest" description="Disordered" evidence="1">
    <location>
        <begin position="562"/>
        <end position="591"/>
    </location>
</feature>
<feature type="compositionally biased region" description="Polar residues" evidence="1">
    <location>
        <begin position="461"/>
        <end position="484"/>
    </location>
</feature>